<dbReference type="GO" id="GO:0005654">
    <property type="term" value="C:nucleoplasm"/>
    <property type="evidence" value="ECO:0007669"/>
    <property type="project" value="UniProtKB-SubCell"/>
</dbReference>
<sequence>MVKGKKHKAQNKRGTKKGDKIHGKRKGKKGEAAAYVTRAQALTKLQVSLADFRRLCILKGIYPRDPKKKNAGLDKTYYHTKDITFLTHEPLLNKFFELKTFMKKFKKAMGRNEIRDAKGLEQRKPKYTLSHLVRERYPSFEDAVRDLDDAVSMVALFSCLSAEHAREIPVEAINEAVSLYQEFQLFVIRSQSLRNVFASVKGYYFQAELRGSLVTWLSPHQFAQELPPEVDFRVMVTFLEFYRAMIKFVNFRLYADIGLSYPPKRNESRDAACAEVAALEVQMKEAAEARVAHDSAEDVAEIADEFGDSDEAKELKRRAESSEKLKKVFRGLRVYINREVPLRPVYFTLLCGGATEVGWERGCSSGSSGSAFGVEHEGITHHVADRPMEQIKQVPGREYVQPQWVFDSFNTRVLMPIAPYAPGRTPPPHLSPFVDDKAEGYVPRQREILDQLANEASGAGPAENSGANPEGGKKVVVAQSNFEKFSEELRAEAQGVWHAEYQKGARAEAPKDDANDAVVEPPAVAPAPTEEEEEKLRAKALLSKKHKRLLSRIEYTKKTKSDAVESLEKKRKKLQTS</sequence>
<dbReference type="HAMAP" id="MF_03028">
    <property type="entry name" value="Pescadillo"/>
    <property type="match status" value="1"/>
</dbReference>
<dbReference type="GO" id="GO:0070545">
    <property type="term" value="C:PeBoW complex"/>
    <property type="evidence" value="ECO:0007669"/>
    <property type="project" value="TreeGrafter"/>
</dbReference>
<dbReference type="Pfam" id="PF06732">
    <property type="entry name" value="Pescadillo_N"/>
    <property type="match status" value="1"/>
</dbReference>
<keyword evidence="1" id="KW-0698">rRNA processing</keyword>
<accession>A0A7S1B013</accession>
<keyword evidence="1" id="KW-0690">Ribosome biogenesis</keyword>
<dbReference type="Gene3D" id="3.40.50.10190">
    <property type="entry name" value="BRCT domain"/>
    <property type="match status" value="1"/>
</dbReference>
<comment type="function">
    <text evidence="1">Required for maturation of ribosomal RNAs and formation of the large ribosomal subunit.</text>
</comment>
<dbReference type="GO" id="GO:0030687">
    <property type="term" value="C:preribosome, large subunit precursor"/>
    <property type="evidence" value="ECO:0007669"/>
    <property type="project" value="UniProtKB-UniRule"/>
</dbReference>
<evidence type="ECO:0000256" key="1">
    <source>
        <dbReference type="HAMAP-Rule" id="MF_03028"/>
    </source>
</evidence>
<feature type="region of interest" description="Disordered" evidence="2">
    <location>
        <begin position="1"/>
        <end position="32"/>
    </location>
</feature>
<dbReference type="EMBL" id="HBFQ01063488">
    <property type="protein sequence ID" value="CAD8870577.1"/>
    <property type="molecule type" value="Transcribed_RNA"/>
</dbReference>
<dbReference type="GO" id="GO:0043021">
    <property type="term" value="F:ribonucleoprotein complex binding"/>
    <property type="evidence" value="ECO:0007669"/>
    <property type="project" value="UniProtKB-UniRule"/>
</dbReference>
<organism evidence="3">
    <name type="scientific">Noctiluca scintillans</name>
    <name type="common">Sea sparkle</name>
    <name type="synonym">Red tide dinoflagellate</name>
    <dbReference type="NCBI Taxonomy" id="2966"/>
    <lineage>
        <taxon>Eukaryota</taxon>
        <taxon>Sar</taxon>
        <taxon>Alveolata</taxon>
        <taxon>Dinophyceae</taxon>
        <taxon>Noctilucales</taxon>
        <taxon>Noctilucaceae</taxon>
        <taxon>Noctiluca</taxon>
    </lineage>
</organism>
<comment type="similarity">
    <text evidence="1">Belongs to the pescadillo family.</text>
</comment>
<gene>
    <name evidence="3" type="ORF">NSCI0253_LOCUS44934</name>
</gene>
<feature type="compositionally biased region" description="Basic residues" evidence="2">
    <location>
        <begin position="1"/>
        <end position="15"/>
    </location>
</feature>
<dbReference type="GO" id="GO:0000466">
    <property type="term" value="P:maturation of 5.8S rRNA from tricistronic rRNA transcript (SSU-rRNA, 5.8S rRNA, LSU-rRNA)"/>
    <property type="evidence" value="ECO:0007669"/>
    <property type="project" value="UniProtKB-UniRule"/>
</dbReference>
<evidence type="ECO:0000313" key="3">
    <source>
        <dbReference type="EMBL" id="CAD8870577.1"/>
    </source>
</evidence>
<name>A0A7S1B013_NOCSC</name>
<proteinExistence type="inferred from homology"/>
<dbReference type="PANTHER" id="PTHR12221:SF6">
    <property type="entry name" value="PESCADILLO HOMOLOG"/>
    <property type="match status" value="1"/>
</dbReference>
<feature type="compositionally biased region" description="Basic and acidic residues" evidence="2">
    <location>
        <begin position="503"/>
        <end position="514"/>
    </location>
</feature>
<dbReference type="GO" id="GO:0003723">
    <property type="term" value="F:RNA binding"/>
    <property type="evidence" value="ECO:0007669"/>
    <property type="project" value="TreeGrafter"/>
</dbReference>
<evidence type="ECO:0000256" key="2">
    <source>
        <dbReference type="SAM" id="MobiDB-lite"/>
    </source>
</evidence>
<dbReference type="SUPFAM" id="SSF52113">
    <property type="entry name" value="BRCT domain"/>
    <property type="match status" value="1"/>
</dbReference>
<comment type="subcellular location">
    <subcellularLocation>
        <location evidence="1">Nucleus</location>
        <location evidence="1">Nucleolus</location>
    </subcellularLocation>
    <subcellularLocation>
        <location evidence="1">Nucleus</location>
        <location evidence="1">Nucleoplasm</location>
    </subcellularLocation>
</comment>
<dbReference type="InterPro" id="IPR036420">
    <property type="entry name" value="BRCT_dom_sf"/>
</dbReference>
<feature type="region of interest" description="Disordered" evidence="2">
    <location>
        <begin position="503"/>
        <end position="536"/>
    </location>
</feature>
<dbReference type="PANTHER" id="PTHR12221">
    <property type="entry name" value="PESCADILLO - RELATED"/>
    <property type="match status" value="1"/>
</dbReference>
<protein>
    <recommendedName>
        <fullName evidence="1">Pescadillo homolog</fullName>
    </recommendedName>
</protein>
<dbReference type="InterPro" id="IPR010613">
    <property type="entry name" value="PES"/>
</dbReference>
<keyword evidence="1" id="KW-0539">Nucleus</keyword>
<dbReference type="AlphaFoldDB" id="A0A7S1B013"/>
<reference evidence="3" key="1">
    <citation type="submission" date="2021-01" db="EMBL/GenBank/DDBJ databases">
        <authorList>
            <person name="Corre E."/>
            <person name="Pelletier E."/>
            <person name="Niang G."/>
            <person name="Scheremetjew M."/>
            <person name="Finn R."/>
            <person name="Kale V."/>
            <person name="Holt S."/>
            <person name="Cochrane G."/>
            <person name="Meng A."/>
            <person name="Brown T."/>
            <person name="Cohen L."/>
        </authorList>
    </citation>
    <scope>NUCLEOTIDE SEQUENCE</scope>
</reference>
<dbReference type="GO" id="GO:0000463">
    <property type="term" value="P:maturation of LSU-rRNA from tricistronic rRNA transcript (SSU-rRNA, 5.8S rRNA, LSU-rRNA)"/>
    <property type="evidence" value="ECO:0007669"/>
    <property type="project" value="UniProtKB-UniRule"/>
</dbReference>
<feature type="compositionally biased region" description="Low complexity" evidence="2">
    <location>
        <begin position="517"/>
        <end position="528"/>
    </location>
</feature>